<dbReference type="InterPro" id="IPR007712">
    <property type="entry name" value="RelE/ParE_toxin"/>
</dbReference>
<organism evidence="2 3">
    <name type="scientific">Nitrospira moscoviensis</name>
    <dbReference type="NCBI Taxonomy" id="42253"/>
    <lineage>
        <taxon>Bacteria</taxon>
        <taxon>Pseudomonadati</taxon>
        <taxon>Nitrospirota</taxon>
        <taxon>Nitrospiria</taxon>
        <taxon>Nitrospirales</taxon>
        <taxon>Nitrospiraceae</taxon>
        <taxon>Nitrospira</taxon>
    </lineage>
</organism>
<dbReference type="Pfam" id="PF05016">
    <property type="entry name" value="ParE_toxin"/>
    <property type="match status" value="1"/>
</dbReference>
<dbReference type="STRING" id="42253.NITMOv2_2676"/>
<keyword evidence="1" id="KW-1277">Toxin-antitoxin system</keyword>
<dbReference type="InterPro" id="IPR035093">
    <property type="entry name" value="RelE/ParE_toxin_dom_sf"/>
</dbReference>
<sequence>MKGYWKLRVGDYRVVYKMEKEELIILAVRHRKTVYEDVMQRLG</sequence>
<dbReference type="KEGG" id="nmv:NITMOv2_2676"/>
<name>A0A0K2GDR3_NITMO</name>
<accession>A0A0K2GDR3</accession>
<dbReference type="EMBL" id="CP011801">
    <property type="protein sequence ID" value="ALA59088.1"/>
    <property type="molecule type" value="Genomic_DNA"/>
</dbReference>
<evidence type="ECO:0000313" key="2">
    <source>
        <dbReference type="EMBL" id="ALA59088.1"/>
    </source>
</evidence>
<reference evidence="2 3" key="1">
    <citation type="journal article" date="2015" name="Proc. Natl. Acad. Sci. U.S.A.">
        <title>Expanded metabolic versatility of ubiquitous nitrite-oxidizing bacteria from the genus Nitrospira.</title>
        <authorList>
            <person name="Koch H."/>
            <person name="Lucker S."/>
            <person name="Albertsen M."/>
            <person name="Kitzinger K."/>
            <person name="Herbold C."/>
            <person name="Spieck E."/>
            <person name="Nielsen P.H."/>
            <person name="Wagner M."/>
            <person name="Daims H."/>
        </authorList>
    </citation>
    <scope>NUCLEOTIDE SEQUENCE [LARGE SCALE GENOMIC DNA]</scope>
    <source>
        <strain evidence="2 3">NSP M-1</strain>
    </source>
</reference>
<protein>
    <recommendedName>
        <fullName evidence="4">Type II toxin-antitoxin system RelE/ParE family toxin</fullName>
    </recommendedName>
</protein>
<dbReference type="AlphaFoldDB" id="A0A0K2GDR3"/>
<dbReference type="Gene3D" id="3.30.2310.20">
    <property type="entry name" value="RelE-like"/>
    <property type="match status" value="1"/>
</dbReference>
<proteinExistence type="predicted"/>
<dbReference type="SUPFAM" id="SSF143011">
    <property type="entry name" value="RelE-like"/>
    <property type="match status" value="1"/>
</dbReference>
<dbReference type="PATRIC" id="fig|42253.5.peg.2647"/>
<dbReference type="Proteomes" id="UP000069205">
    <property type="component" value="Chromosome"/>
</dbReference>
<evidence type="ECO:0008006" key="4">
    <source>
        <dbReference type="Google" id="ProtNLM"/>
    </source>
</evidence>
<gene>
    <name evidence="2" type="ORF">NITMOv2_2676</name>
</gene>
<keyword evidence="3" id="KW-1185">Reference proteome</keyword>
<evidence type="ECO:0000256" key="1">
    <source>
        <dbReference type="ARBA" id="ARBA00022649"/>
    </source>
</evidence>
<evidence type="ECO:0000313" key="3">
    <source>
        <dbReference type="Proteomes" id="UP000069205"/>
    </source>
</evidence>